<evidence type="ECO:0000313" key="2">
    <source>
        <dbReference type="EMBL" id="GJE57692.1"/>
    </source>
</evidence>
<feature type="region of interest" description="Disordered" evidence="1">
    <location>
        <begin position="430"/>
        <end position="479"/>
    </location>
</feature>
<dbReference type="Proteomes" id="UP001055101">
    <property type="component" value="Unassembled WGS sequence"/>
</dbReference>
<accession>A0ABQ4TSJ6</accession>
<feature type="compositionally biased region" description="Basic and acidic residues" evidence="1">
    <location>
        <begin position="373"/>
        <end position="382"/>
    </location>
</feature>
<gene>
    <name evidence="2" type="ORF">EKPJFOCH_4210</name>
</gene>
<feature type="compositionally biased region" description="Basic and acidic residues" evidence="1">
    <location>
        <begin position="430"/>
        <end position="443"/>
    </location>
</feature>
<reference evidence="2" key="1">
    <citation type="journal article" date="2021" name="Front. Microbiol.">
        <title>Comprehensive Comparative Genomics and Phenotyping of Methylobacterium Species.</title>
        <authorList>
            <person name="Alessa O."/>
            <person name="Ogura Y."/>
            <person name="Fujitani Y."/>
            <person name="Takami H."/>
            <person name="Hayashi T."/>
            <person name="Sahin N."/>
            <person name="Tani A."/>
        </authorList>
    </citation>
    <scope>NUCLEOTIDE SEQUENCE</scope>
    <source>
        <strain evidence="2">DSM 23674</strain>
    </source>
</reference>
<sequence length="479" mass="50848">MDLIRHVAGGGGHRVAAQNALVVDVDQAPPRSLLSQDRAVIVEIDLAAASDVVRTDENDLGRGRGGGEVVEDPVDPGLVACPVQDTAIVHPCVQQIGLRRKRPEPGLTEAGVQIRPVAETGAGDGHVGEAGAVRIRAKIGSEQGHVAGHALDGDLVVALPAIRMDQDALEAEGSRGADRDRGTCACPLDRQRAAIGLLQVVDPRGIPGGTRIPDEPVRSGGCCDVNTLPVDAVLLEPGIGRWAGEIGDAARSRGHMPDADWRIVREGLVAAAAIAVQTPQTRDERLGIVAADVPCGQAVDGSERIVVIADGPTRGHGEGVGRHRERKRGPVGERPIGQRIRHAQSAGNDDALDCRRTGPIGILRPDQHVVAADNRRVRDGDRAGGSVERHPRRQRRPVPEDGRVGQVRAEIAERVGGKANLRGRARLRGDTFRSAEKKSHDAFPRALSDQVDAGRSKESASKYNLRAVSDPTQQDRIRL</sequence>
<proteinExistence type="predicted"/>
<name>A0ABQ4TSJ6_9HYPH</name>
<protein>
    <submittedName>
        <fullName evidence="2">Uncharacterized protein</fullName>
    </submittedName>
</protein>
<evidence type="ECO:0000256" key="1">
    <source>
        <dbReference type="SAM" id="MobiDB-lite"/>
    </source>
</evidence>
<feature type="region of interest" description="Disordered" evidence="1">
    <location>
        <begin position="311"/>
        <end position="405"/>
    </location>
</feature>
<keyword evidence="3" id="KW-1185">Reference proteome</keyword>
<evidence type="ECO:0000313" key="3">
    <source>
        <dbReference type="Proteomes" id="UP001055101"/>
    </source>
</evidence>
<comment type="caution">
    <text evidence="2">The sequence shown here is derived from an EMBL/GenBank/DDBJ whole genome shotgun (WGS) entry which is preliminary data.</text>
</comment>
<organism evidence="2 3">
    <name type="scientific">Methylobacterium thuringiense</name>
    <dbReference type="NCBI Taxonomy" id="1003091"/>
    <lineage>
        <taxon>Bacteria</taxon>
        <taxon>Pseudomonadati</taxon>
        <taxon>Pseudomonadota</taxon>
        <taxon>Alphaproteobacteria</taxon>
        <taxon>Hyphomicrobiales</taxon>
        <taxon>Methylobacteriaceae</taxon>
        <taxon>Methylobacterium</taxon>
    </lineage>
</organism>
<dbReference type="EMBL" id="BPRA01000027">
    <property type="protein sequence ID" value="GJE57692.1"/>
    <property type="molecule type" value="Genomic_DNA"/>
</dbReference>
<feature type="compositionally biased region" description="Basic and acidic residues" evidence="1">
    <location>
        <begin position="313"/>
        <end position="322"/>
    </location>
</feature>
<reference evidence="2" key="2">
    <citation type="submission" date="2021-08" db="EMBL/GenBank/DDBJ databases">
        <authorList>
            <person name="Tani A."/>
            <person name="Ola A."/>
            <person name="Ogura Y."/>
            <person name="Katsura K."/>
            <person name="Hayashi T."/>
        </authorList>
    </citation>
    <scope>NUCLEOTIDE SEQUENCE</scope>
    <source>
        <strain evidence="2">DSM 23674</strain>
    </source>
</reference>